<organism evidence="4 5">
    <name type="scientific">Kocuria tytonicola</name>
    <dbReference type="NCBI Taxonomy" id="2055946"/>
    <lineage>
        <taxon>Bacteria</taxon>
        <taxon>Bacillati</taxon>
        <taxon>Actinomycetota</taxon>
        <taxon>Actinomycetes</taxon>
        <taxon>Micrococcales</taxon>
        <taxon>Micrococcaceae</taxon>
        <taxon>Kocuria</taxon>
    </lineage>
</organism>
<evidence type="ECO:0000256" key="2">
    <source>
        <dbReference type="SAM" id="MobiDB-lite"/>
    </source>
</evidence>
<dbReference type="SMART" id="SM00240">
    <property type="entry name" value="FHA"/>
    <property type="match status" value="1"/>
</dbReference>
<name>A0A3L9KZ71_9MICC</name>
<dbReference type="RefSeq" id="WP_121865063.1">
    <property type="nucleotide sequence ID" value="NZ_RDEX01000003.1"/>
</dbReference>
<accession>A0A3L9KZ71</accession>
<dbReference type="Pfam" id="PF00498">
    <property type="entry name" value="FHA"/>
    <property type="match status" value="1"/>
</dbReference>
<sequence length="174" mass="18906">MSELTVTLLRFGFLALLWIFIAAVVVSQARDLTVSGRARSASRERTRAAVAADEPERRRPAPTPQPRQAAPTTGGARHRPQQLVVLEGPLAGSSYQLGAAPVMLGRSTEATVPLKDDYASGRHARLFPQGSRWFLEDLGSTNGTFVEGQKLSRAAAVEPGVRFRVGRTVMELRQ</sequence>
<feature type="domain" description="FHA" evidence="3">
    <location>
        <begin position="102"/>
        <end position="151"/>
    </location>
</feature>
<evidence type="ECO:0000313" key="5">
    <source>
        <dbReference type="Proteomes" id="UP000277871"/>
    </source>
</evidence>
<feature type="region of interest" description="Disordered" evidence="2">
    <location>
        <begin position="35"/>
        <end position="79"/>
    </location>
</feature>
<evidence type="ECO:0000256" key="1">
    <source>
        <dbReference type="ARBA" id="ARBA00022553"/>
    </source>
</evidence>
<dbReference type="AlphaFoldDB" id="A0A3L9KZ71"/>
<evidence type="ECO:0000259" key="3">
    <source>
        <dbReference type="PROSITE" id="PS50006"/>
    </source>
</evidence>
<reference evidence="4 5" key="1">
    <citation type="submission" date="2018-10" db="EMBL/GenBank/DDBJ databases">
        <title>Kocuria tytonicola, new bacteria from the preen glands of American barn owls (Tyto furcata).</title>
        <authorList>
            <person name="Braun M.S."/>
            <person name="Wang E."/>
            <person name="Zimmermann S."/>
            <person name="Boutin S."/>
            <person name="Wagner H."/>
            <person name="Wink M."/>
        </authorList>
    </citation>
    <scope>NUCLEOTIDE SEQUENCE [LARGE SCALE GENOMIC DNA]</scope>
    <source>
        <strain evidence="4 5">473</strain>
    </source>
</reference>
<dbReference type="InterPro" id="IPR050923">
    <property type="entry name" value="Cell_Proc_Reg/RNA_Proc"/>
</dbReference>
<dbReference type="Proteomes" id="UP000277871">
    <property type="component" value="Unassembled WGS sequence"/>
</dbReference>
<dbReference type="InterPro" id="IPR000253">
    <property type="entry name" value="FHA_dom"/>
</dbReference>
<protein>
    <submittedName>
        <fullName evidence="4">FHA domain-containing protein</fullName>
    </submittedName>
</protein>
<proteinExistence type="predicted"/>
<dbReference type="SUPFAM" id="SSF49879">
    <property type="entry name" value="SMAD/FHA domain"/>
    <property type="match status" value="1"/>
</dbReference>
<keyword evidence="5" id="KW-1185">Reference proteome</keyword>
<dbReference type="PANTHER" id="PTHR23308">
    <property type="entry name" value="NUCLEAR INHIBITOR OF PROTEIN PHOSPHATASE-1"/>
    <property type="match status" value="1"/>
</dbReference>
<evidence type="ECO:0000313" key="4">
    <source>
        <dbReference type="EMBL" id="RLY91571.1"/>
    </source>
</evidence>
<comment type="caution">
    <text evidence="4">The sequence shown here is derived from an EMBL/GenBank/DDBJ whole genome shotgun (WGS) entry which is preliminary data.</text>
</comment>
<gene>
    <name evidence="4" type="ORF">EAE32_10010</name>
</gene>
<dbReference type="Gene3D" id="2.60.200.20">
    <property type="match status" value="1"/>
</dbReference>
<dbReference type="EMBL" id="RDEX01000003">
    <property type="protein sequence ID" value="RLY91571.1"/>
    <property type="molecule type" value="Genomic_DNA"/>
</dbReference>
<dbReference type="PROSITE" id="PS50006">
    <property type="entry name" value="FHA_DOMAIN"/>
    <property type="match status" value="1"/>
</dbReference>
<dbReference type="InterPro" id="IPR008984">
    <property type="entry name" value="SMAD_FHA_dom_sf"/>
</dbReference>
<keyword evidence="1" id="KW-0597">Phosphoprotein</keyword>